<proteinExistence type="predicted"/>
<comment type="caution">
    <text evidence="1">The sequence shown here is derived from an EMBL/GenBank/DDBJ whole genome shotgun (WGS) entry which is preliminary data.</text>
</comment>
<gene>
    <name evidence="1" type="ORF">Q8791_21885</name>
</gene>
<name>A0ABU7KD86_9ACTN</name>
<evidence type="ECO:0000313" key="1">
    <source>
        <dbReference type="EMBL" id="MEE2039869.1"/>
    </source>
</evidence>
<dbReference type="EMBL" id="JAUZMY010000023">
    <property type="protein sequence ID" value="MEE2039869.1"/>
    <property type="molecule type" value="Genomic_DNA"/>
</dbReference>
<accession>A0ABU7KD86</accession>
<protein>
    <submittedName>
        <fullName evidence="1">Uncharacterized protein</fullName>
    </submittedName>
</protein>
<organism evidence="1 2">
    <name type="scientific">Nocardiopsis codii</name>
    <dbReference type="NCBI Taxonomy" id="3065942"/>
    <lineage>
        <taxon>Bacteria</taxon>
        <taxon>Bacillati</taxon>
        <taxon>Actinomycetota</taxon>
        <taxon>Actinomycetes</taxon>
        <taxon>Streptosporangiales</taxon>
        <taxon>Nocardiopsidaceae</taxon>
        <taxon>Nocardiopsis</taxon>
    </lineage>
</organism>
<evidence type="ECO:0000313" key="2">
    <source>
        <dbReference type="Proteomes" id="UP001356095"/>
    </source>
</evidence>
<dbReference type="RefSeq" id="WP_330093630.1">
    <property type="nucleotide sequence ID" value="NZ_JAUZMY010000023.1"/>
</dbReference>
<keyword evidence="2" id="KW-1185">Reference proteome</keyword>
<reference evidence="1 2" key="1">
    <citation type="submission" date="2023-08" db="EMBL/GenBank/DDBJ databases">
        <authorList>
            <person name="Girao M."/>
            <person name="Carvalho M.F."/>
        </authorList>
    </citation>
    <scope>NUCLEOTIDE SEQUENCE [LARGE SCALE GENOMIC DNA]</scope>
    <source>
        <strain evidence="1 2">CT-R113</strain>
    </source>
</reference>
<dbReference type="Proteomes" id="UP001356095">
    <property type="component" value="Unassembled WGS sequence"/>
</dbReference>
<sequence length="137" mass="15445">MSPTNILEPTGPNSALGSTTWLDRVLSTPSATVERRLPVRAHVGYEQRPNPLDAETPAEFLLTMRRYLVWAGDWSYLELEYLCGGAVKRSTFQQALEGTELPRYVFLMAFVTACAGTDDGERQRWSTAWQRLRSAGY</sequence>